<evidence type="ECO:0000313" key="1">
    <source>
        <dbReference type="EMBL" id="MFB9750295.1"/>
    </source>
</evidence>
<dbReference type="SUPFAM" id="SSF49785">
    <property type="entry name" value="Galactose-binding domain-like"/>
    <property type="match status" value="1"/>
</dbReference>
<dbReference type="NCBIfam" id="NF045579">
    <property type="entry name" value="rhamnoside_JR"/>
    <property type="match status" value="1"/>
</dbReference>
<protein>
    <submittedName>
        <fullName evidence="1">Glycosylhydrolase-like jelly roll fold domain-containing protein</fullName>
    </submittedName>
</protein>
<name>A0ABV5VPU4_9BACL</name>
<comment type="caution">
    <text evidence="1">The sequence shown here is derived from an EMBL/GenBank/DDBJ whole genome shotgun (WGS) entry which is preliminary data.</text>
</comment>
<gene>
    <name evidence="1" type="ORF">ACFFNY_01815</name>
</gene>
<dbReference type="InterPro" id="IPR053161">
    <property type="entry name" value="Ulvan_degrading_GH"/>
</dbReference>
<dbReference type="InterPro" id="IPR008979">
    <property type="entry name" value="Galactose-bd-like_sf"/>
</dbReference>
<proteinExistence type="predicted"/>
<reference evidence="1 2" key="1">
    <citation type="submission" date="2024-09" db="EMBL/GenBank/DDBJ databases">
        <authorList>
            <person name="Sun Q."/>
            <person name="Mori K."/>
        </authorList>
    </citation>
    <scope>NUCLEOTIDE SEQUENCE [LARGE SCALE GENOMIC DNA]</scope>
    <source>
        <strain evidence="1 2">JCM 12520</strain>
    </source>
</reference>
<keyword evidence="2" id="KW-1185">Reference proteome</keyword>
<evidence type="ECO:0000313" key="2">
    <source>
        <dbReference type="Proteomes" id="UP001589619"/>
    </source>
</evidence>
<dbReference type="Gene3D" id="3.40.50.880">
    <property type="match status" value="1"/>
</dbReference>
<dbReference type="EMBL" id="JBHMAG010000002">
    <property type="protein sequence ID" value="MFB9750295.1"/>
    <property type="molecule type" value="Genomic_DNA"/>
</dbReference>
<accession>A0ABV5VPU4</accession>
<dbReference type="Gene3D" id="2.60.120.260">
    <property type="entry name" value="Galactose-binding domain-like"/>
    <property type="match status" value="1"/>
</dbReference>
<organism evidence="1 2">
    <name type="scientific">Paenibacillus hodogayensis</name>
    <dbReference type="NCBI Taxonomy" id="279208"/>
    <lineage>
        <taxon>Bacteria</taxon>
        <taxon>Bacillati</taxon>
        <taxon>Bacillota</taxon>
        <taxon>Bacilli</taxon>
        <taxon>Bacillales</taxon>
        <taxon>Paenibacillaceae</taxon>
        <taxon>Paenibacillus</taxon>
    </lineage>
</organism>
<dbReference type="RefSeq" id="WP_344917015.1">
    <property type="nucleotide sequence ID" value="NZ_BAAAYO010000021.1"/>
</dbReference>
<dbReference type="InterPro" id="IPR029062">
    <property type="entry name" value="Class_I_gatase-like"/>
</dbReference>
<dbReference type="Proteomes" id="UP001589619">
    <property type="component" value="Unassembled WGS sequence"/>
</dbReference>
<sequence length="857" mass="97153">MHNGNKPALLHEFRQQFVDPGDEYSPLPFWFWNDQLHHDEIVRQLRDFYDKGVAGCIIHPRLGLSESIPYLSDIYMDYVETAVREAARLGMKVMLYDEAMYPSGAANGKVVEANPAYASRALAMKQWSGIDSRLEQPIVLEDGETAVSAQAVRHRPDGTIDLATVVKLAVERNTLVFEPPAPGEWSVLLFVETWSFGKIRGVYEEQDDGESLAPRSADLLNPDATAMFIQLTHEAYYRRLHPYFGDTIIAMFTDEPNILGRGARPNLRPWTYGFLAYAAGFGVQEHDLAALWLEAGECTAAIRASYQAAIQERMLQCYYRPLSDWCAAHRIQLTGHPGHSDEIGLLDVFQLPGQDIVWRYIEPGDNKGITGTHSTMGKCSSDAARHRGRRRNMNECFGACYRGPHGWNLPADDIKWYMDWLFVRGVNLLVPHAFYYSLADFRKHERPPDVGPNSIWWSHYKLFSGYMRRMSWLMTDSFNVTSVAVLCEAERLPWEAAVPLYEHQIEFNYLEEQLLHRDCRIEDGTIRIERQCYTTVILDQPHRFRPETRDALERFARGGGTVLVLEQSGTYAAFAHWVRPEERIEQLKCFAARPIRLEGEGSAAMRVSVIRKSDKTCYVLVNEGEARWEGRVTLRQRGYVERWEPWHAETVAQPVERSDATMMSFTASVERRQAIVYVVDESLPPQEGPTEAAPRLLETIPLSGPWIRHLVARTMPDQPDAEASGQAEVAAASVEAEQPAVLQALSDWMTWPHMAHLSGTVLYETVFDWNVDPAVDHSTVHLDLGTVEEMAEAELNGVPLGVRFWQPYAFHDISAALRTGSNTLRVRVTNSLANGYDNALLPSGLLGPVVLQRYENR</sequence>
<dbReference type="PANTHER" id="PTHR36848">
    <property type="entry name" value="DNA-BINDING PROTEIN (PUTATIVE SECRETED PROTEIN)-RELATED"/>
    <property type="match status" value="1"/>
</dbReference>
<dbReference type="PANTHER" id="PTHR36848:SF2">
    <property type="entry name" value="SECRETED PROTEIN"/>
    <property type="match status" value="1"/>
</dbReference>